<protein>
    <submittedName>
        <fullName evidence="1">Uncharacterized protein</fullName>
    </submittedName>
</protein>
<dbReference type="EMBL" id="CM044702">
    <property type="protein sequence ID" value="KAI5679078.1"/>
    <property type="molecule type" value="Genomic_DNA"/>
</dbReference>
<dbReference type="Proteomes" id="UP001060085">
    <property type="component" value="Linkage Group LG02"/>
</dbReference>
<evidence type="ECO:0000313" key="1">
    <source>
        <dbReference type="EMBL" id="KAI5679078.1"/>
    </source>
</evidence>
<reference evidence="2" key="1">
    <citation type="journal article" date="2023" name="Nat. Plants">
        <title>Single-cell RNA sequencing provides a high-resolution roadmap for understanding the multicellular compartmentation of specialized metabolism.</title>
        <authorList>
            <person name="Sun S."/>
            <person name="Shen X."/>
            <person name="Li Y."/>
            <person name="Li Y."/>
            <person name="Wang S."/>
            <person name="Li R."/>
            <person name="Zhang H."/>
            <person name="Shen G."/>
            <person name="Guo B."/>
            <person name="Wei J."/>
            <person name="Xu J."/>
            <person name="St-Pierre B."/>
            <person name="Chen S."/>
            <person name="Sun C."/>
        </authorList>
    </citation>
    <scope>NUCLEOTIDE SEQUENCE [LARGE SCALE GENOMIC DNA]</scope>
</reference>
<accession>A0ACC0C2U0</accession>
<comment type="caution">
    <text evidence="1">The sequence shown here is derived from an EMBL/GenBank/DDBJ whole genome shotgun (WGS) entry which is preliminary data.</text>
</comment>
<keyword evidence="2" id="KW-1185">Reference proteome</keyword>
<organism evidence="1 2">
    <name type="scientific">Catharanthus roseus</name>
    <name type="common">Madagascar periwinkle</name>
    <name type="synonym">Vinca rosea</name>
    <dbReference type="NCBI Taxonomy" id="4058"/>
    <lineage>
        <taxon>Eukaryota</taxon>
        <taxon>Viridiplantae</taxon>
        <taxon>Streptophyta</taxon>
        <taxon>Embryophyta</taxon>
        <taxon>Tracheophyta</taxon>
        <taxon>Spermatophyta</taxon>
        <taxon>Magnoliopsida</taxon>
        <taxon>eudicotyledons</taxon>
        <taxon>Gunneridae</taxon>
        <taxon>Pentapetalae</taxon>
        <taxon>asterids</taxon>
        <taxon>lamiids</taxon>
        <taxon>Gentianales</taxon>
        <taxon>Apocynaceae</taxon>
        <taxon>Rauvolfioideae</taxon>
        <taxon>Vinceae</taxon>
        <taxon>Catharanthinae</taxon>
        <taxon>Catharanthus</taxon>
    </lineage>
</organism>
<sequence length="709" mass="76909">MVVSNSLIRSISIYIVYMGAVPDQEYSLAEKHASILKEVMGESFVEQHLTRSYTKSFNAFAANLTEQEYQKLTAHKEVVSIFPSKILQLQTTESWDFTGFPQNVNRNLKIERIWPESESFSDHGFGPVPQKWKGPCDGGQNFTCNRKIIGARHYNIGKSARDFEGHGSHTASTAAGNVVPNISFYGIAAGTARGAVPSARIAVYKVCNTIGCSEHDILAAFDDSIADGVDILSVSLGAVAPLDFQYDAVAIGSFHATEKGILTVNSAGNNGFYPGTTTSVVPWLFSVAASTTKRQIISKITLGNGTEMTGLAVNTFKMNGTNFPLVYGKDSTKDCSEELARNCAPSCLEKKKVEGKIVLCGRTNGLLPASVSGAIGAIVTTEENDVAFVVPFPATILAQDQFQDLVRYYEATKTPGASILPSESTQQMFSPVVASFSSRGPNRIVPDVLKPDITAPGMDIIAAYSPAAPPSSITIDKRSVNYNILSGTSMACPHVAGAAAYVKSWHPDWSASAIKSALMTTAWPMNVRNTLFRDYEFSYGAGHIDPVKALNPGLVYETLKEDYVEFLCSFNFDNSTLRKIFGNNTTTCTENSNVDKVRYLNYPSMGATVHKSNPVLAKFRRTLTNVGSANSTYKAKVTGPGTFVLNITVEPSILSFQALKERKSFTVTVTKGRGLFLRMSTVSLEWSDGVHSVRSPITLYARHDLAKQS</sequence>
<name>A0ACC0C2U0_CATRO</name>
<proteinExistence type="predicted"/>
<gene>
    <name evidence="1" type="ORF">M9H77_10028</name>
</gene>
<evidence type="ECO:0000313" key="2">
    <source>
        <dbReference type="Proteomes" id="UP001060085"/>
    </source>
</evidence>